<reference evidence="4 5" key="1">
    <citation type="submission" date="2017-10" db="EMBL/GenBank/DDBJ databases">
        <title>Comparative genomics in systemic dimorphic fungi from Ajellomycetaceae.</title>
        <authorList>
            <person name="Munoz J.F."/>
            <person name="Mcewen J.G."/>
            <person name="Clay O.K."/>
            <person name="Cuomo C.A."/>
        </authorList>
    </citation>
    <scope>NUCLEOTIDE SEQUENCE [LARGE SCALE GENOMIC DNA]</scope>
    <source>
        <strain evidence="4 5">UAMH130</strain>
    </source>
</reference>
<evidence type="ECO:0000313" key="5">
    <source>
        <dbReference type="Proteomes" id="UP000224080"/>
    </source>
</evidence>
<feature type="compositionally biased region" description="Polar residues" evidence="1">
    <location>
        <begin position="530"/>
        <end position="551"/>
    </location>
</feature>
<feature type="compositionally biased region" description="Pro residues" evidence="1">
    <location>
        <begin position="191"/>
        <end position="200"/>
    </location>
</feature>
<feature type="compositionally biased region" description="Low complexity" evidence="1">
    <location>
        <begin position="178"/>
        <end position="187"/>
    </location>
</feature>
<keyword evidence="5" id="KW-1185">Reference proteome</keyword>
<keyword evidence="2" id="KW-1133">Transmembrane helix</keyword>
<evidence type="ECO:0000256" key="3">
    <source>
        <dbReference type="SAM" id="SignalP"/>
    </source>
</evidence>
<name>A0A2B7WWJ8_9EURO</name>
<dbReference type="AlphaFoldDB" id="A0A2B7WWJ8"/>
<feature type="transmembrane region" description="Helical" evidence="2">
    <location>
        <begin position="213"/>
        <end position="236"/>
    </location>
</feature>
<evidence type="ECO:0000256" key="1">
    <source>
        <dbReference type="SAM" id="MobiDB-lite"/>
    </source>
</evidence>
<evidence type="ECO:0008006" key="6">
    <source>
        <dbReference type="Google" id="ProtNLM"/>
    </source>
</evidence>
<sequence>MSRRFQALAVVLQLAVAVQNPFCLADHISPPATAISRGDFVPACAQGCLLSFIKSDFPAAACPNPRDLSCLCSRRSTTGFTLGEGALRCVYAVCSNPGIQEFQVYSICSGIRNALPNTHTAITITSTAMTTTQPNPIPSTTISETTLPQTSSLSITYSSTVTTPITSSTSTTLLSATLSSSSTSVPTDPAGLPPNTPEPPAANGEPSMSSAKVIGASIGGAVAGALLLALIILLLLKRRRKKMMAAHESEFEIGGQMAEPSPHDFLAGYRGGRALGSPIGIYNEPVVRRLTHPSNITKQSEAAAPEVGNFSYPYPAYSHSGSDDASLSTPNATKAKSPRRISQLLPEKPNYEVYSSQHPITERLGRRPDSSTTVFEEDYDGDRKALIAANNHWPPAHPNGGYGNTSANRTYLQPQQYGFQYATYQNTERQQPQQPQHQPRRQRRQPPTLRLVTPASSNLYQGRTNMTTSPPKVTYQRMDSGLSIRPKGTGLGGQSGLYTRAGAGAGAGAGAWRHGGPVDQNRRRAKDRTSAGSVTSFESVDSNDGNRNGNVGTVPRRTAVRLSPVRERSTSPDPNAHPTPPSKPLRYPPINGQGHSERANDVTMGSGTHGGNSRLYPYPIPASTASNIPKFPKFHQPLRPPMPRSQPGSQKQPQPQPQHQYQYSPHTPNEPRNSGTSSNSNSTSNNSLLSKRRGEAMADKMENELDVNKASGRRSPLNSGNKSGSGAGAMAQGGLRTPSPSVAFQARQKRQAQERQLQKQQRQQGRRDRDMTDDDSDAYVEQRSDLLGSQGRKLTPTRRGPDLYLNVE</sequence>
<proteinExistence type="predicted"/>
<feature type="compositionally biased region" description="Low complexity" evidence="1">
    <location>
        <begin position="645"/>
        <end position="688"/>
    </location>
</feature>
<feature type="compositionally biased region" description="Pro residues" evidence="1">
    <location>
        <begin position="575"/>
        <end position="587"/>
    </location>
</feature>
<feature type="chain" id="PRO_5012112092" description="Extracellular membrane protein CFEM domain-containing protein" evidence="3">
    <location>
        <begin position="26"/>
        <end position="808"/>
    </location>
</feature>
<feature type="region of interest" description="Disordered" evidence="1">
    <location>
        <begin position="320"/>
        <end position="339"/>
    </location>
</feature>
<feature type="region of interest" description="Disordered" evidence="1">
    <location>
        <begin position="426"/>
        <end position="474"/>
    </location>
</feature>
<keyword evidence="2" id="KW-0812">Transmembrane</keyword>
<gene>
    <name evidence="4" type="ORF">GX51_05509</name>
</gene>
<evidence type="ECO:0000313" key="4">
    <source>
        <dbReference type="EMBL" id="PGH00960.1"/>
    </source>
</evidence>
<feature type="compositionally biased region" description="Polar residues" evidence="1">
    <location>
        <begin position="454"/>
        <end position="471"/>
    </location>
</feature>
<feature type="region of interest" description="Disordered" evidence="1">
    <location>
        <begin position="178"/>
        <end position="207"/>
    </location>
</feature>
<dbReference type="Proteomes" id="UP000224080">
    <property type="component" value="Unassembled WGS sequence"/>
</dbReference>
<accession>A0A2B7WWJ8</accession>
<keyword evidence="2" id="KW-0472">Membrane</keyword>
<feature type="compositionally biased region" description="Polar residues" evidence="1">
    <location>
        <begin position="320"/>
        <end position="334"/>
    </location>
</feature>
<dbReference type="EMBL" id="PDNC01000078">
    <property type="protein sequence ID" value="PGH00960.1"/>
    <property type="molecule type" value="Genomic_DNA"/>
</dbReference>
<feature type="compositionally biased region" description="Low complexity" evidence="1">
    <location>
        <begin position="718"/>
        <end position="734"/>
    </location>
</feature>
<feature type="region of interest" description="Disordered" evidence="1">
    <location>
        <begin position="706"/>
        <end position="808"/>
    </location>
</feature>
<dbReference type="STRING" id="2060905.A0A2B7WWJ8"/>
<feature type="region of interest" description="Disordered" evidence="1">
    <location>
        <begin position="505"/>
        <end position="688"/>
    </location>
</feature>
<organism evidence="4 5">
    <name type="scientific">Blastomyces parvus</name>
    <dbReference type="NCBI Taxonomy" id="2060905"/>
    <lineage>
        <taxon>Eukaryota</taxon>
        <taxon>Fungi</taxon>
        <taxon>Dikarya</taxon>
        <taxon>Ascomycota</taxon>
        <taxon>Pezizomycotina</taxon>
        <taxon>Eurotiomycetes</taxon>
        <taxon>Eurotiomycetidae</taxon>
        <taxon>Onygenales</taxon>
        <taxon>Ajellomycetaceae</taxon>
        <taxon>Blastomyces</taxon>
    </lineage>
</organism>
<keyword evidence="3" id="KW-0732">Signal</keyword>
<feature type="signal peptide" evidence="3">
    <location>
        <begin position="1"/>
        <end position="25"/>
    </location>
</feature>
<evidence type="ECO:0000256" key="2">
    <source>
        <dbReference type="SAM" id="Phobius"/>
    </source>
</evidence>
<comment type="caution">
    <text evidence="4">The sequence shown here is derived from an EMBL/GenBank/DDBJ whole genome shotgun (WGS) entry which is preliminary data.</text>
</comment>
<protein>
    <recommendedName>
        <fullName evidence="6">Extracellular membrane protein CFEM domain-containing protein</fullName>
    </recommendedName>
</protein>
<dbReference type="OrthoDB" id="3946741at2759"/>